<gene>
    <name evidence="2" type="ORF">CVT26_009579</name>
</gene>
<proteinExistence type="predicted"/>
<accession>A0A409WUJ9</accession>
<dbReference type="Proteomes" id="UP000284706">
    <property type="component" value="Unassembled WGS sequence"/>
</dbReference>
<feature type="transmembrane region" description="Helical" evidence="1">
    <location>
        <begin position="12"/>
        <end position="32"/>
    </location>
</feature>
<dbReference type="InParanoid" id="A0A409WUJ9"/>
<keyword evidence="1" id="KW-0812">Transmembrane</keyword>
<reference evidence="2 3" key="1">
    <citation type="journal article" date="2018" name="Evol. Lett.">
        <title>Horizontal gene cluster transfer increased hallucinogenic mushroom diversity.</title>
        <authorList>
            <person name="Reynolds H.T."/>
            <person name="Vijayakumar V."/>
            <person name="Gluck-Thaler E."/>
            <person name="Korotkin H.B."/>
            <person name="Matheny P.B."/>
            <person name="Slot J.C."/>
        </authorList>
    </citation>
    <scope>NUCLEOTIDE SEQUENCE [LARGE SCALE GENOMIC DNA]</scope>
    <source>
        <strain evidence="2 3">SRW20</strain>
    </source>
</reference>
<keyword evidence="1" id="KW-0472">Membrane</keyword>
<organism evidence="2 3">
    <name type="scientific">Gymnopilus dilepis</name>
    <dbReference type="NCBI Taxonomy" id="231916"/>
    <lineage>
        <taxon>Eukaryota</taxon>
        <taxon>Fungi</taxon>
        <taxon>Dikarya</taxon>
        <taxon>Basidiomycota</taxon>
        <taxon>Agaricomycotina</taxon>
        <taxon>Agaricomycetes</taxon>
        <taxon>Agaricomycetidae</taxon>
        <taxon>Agaricales</taxon>
        <taxon>Agaricineae</taxon>
        <taxon>Hymenogastraceae</taxon>
        <taxon>Gymnopilus</taxon>
    </lineage>
</organism>
<dbReference type="EMBL" id="NHYE01004778">
    <property type="protein sequence ID" value="PPQ82198.1"/>
    <property type="molecule type" value="Genomic_DNA"/>
</dbReference>
<evidence type="ECO:0000313" key="2">
    <source>
        <dbReference type="EMBL" id="PPQ82198.1"/>
    </source>
</evidence>
<comment type="caution">
    <text evidence="2">The sequence shown here is derived from an EMBL/GenBank/DDBJ whole genome shotgun (WGS) entry which is preliminary data.</text>
</comment>
<protein>
    <submittedName>
        <fullName evidence="2">Uncharacterized protein</fullName>
    </submittedName>
</protein>
<evidence type="ECO:0000313" key="3">
    <source>
        <dbReference type="Proteomes" id="UP000284706"/>
    </source>
</evidence>
<name>A0A409WUJ9_9AGAR</name>
<sequence length="134" mass="14888">MHGPEVSDDIWFVWVWVMLLGGVLGFGALGRIRRPTGRKRHHYHDGDEDEGLGRNPFFNKWFSIGLEQQDQLPNADDVASLHDPPATPWAFEDNVNFVEVLTLIIVSQASNASNTLSTPQNWAACSVISSSSIL</sequence>
<keyword evidence="3" id="KW-1185">Reference proteome</keyword>
<dbReference type="AlphaFoldDB" id="A0A409WUJ9"/>
<keyword evidence="1" id="KW-1133">Transmembrane helix</keyword>
<evidence type="ECO:0000256" key="1">
    <source>
        <dbReference type="SAM" id="Phobius"/>
    </source>
</evidence>